<proteinExistence type="predicted"/>
<dbReference type="PROSITE" id="PS50082">
    <property type="entry name" value="WD_REPEATS_2"/>
    <property type="match status" value="3"/>
</dbReference>
<evidence type="ECO:0000256" key="7">
    <source>
        <dbReference type="SAM" id="MobiDB-lite"/>
    </source>
</evidence>
<keyword evidence="10" id="KW-1185">Reference proteome</keyword>
<keyword evidence="3" id="KW-0677">Repeat</keyword>
<dbReference type="Gene3D" id="2.130.10.10">
    <property type="entry name" value="YVTN repeat-like/Quinoprotein amine dehydrogenase"/>
    <property type="match status" value="1"/>
</dbReference>
<dbReference type="EMBL" id="ML977200">
    <property type="protein sequence ID" value="KAF1981407.1"/>
    <property type="molecule type" value="Genomic_DNA"/>
</dbReference>
<dbReference type="InterPro" id="IPR020472">
    <property type="entry name" value="WD40_PAC1"/>
</dbReference>
<protein>
    <submittedName>
        <fullName evidence="9">WD40 repeat-like protein</fullName>
    </submittedName>
</protein>
<organism evidence="9 10">
    <name type="scientific">Aulographum hederae CBS 113979</name>
    <dbReference type="NCBI Taxonomy" id="1176131"/>
    <lineage>
        <taxon>Eukaryota</taxon>
        <taxon>Fungi</taxon>
        <taxon>Dikarya</taxon>
        <taxon>Ascomycota</taxon>
        <taxon>Pezizomycotina</taxon>
        <taxon>Dothideomycetes</taxon>
        <taxon>Pleosporomycetidae</taxon>
        <taxon>Aulographales</taxon>
        <taxon>Aulographaceae</taxon>
    </lineage>
</organism>
<dbReference type="InterPro" id="IPR022052">
    <property type="entry name" value="Histone-bd_RBBP4-like_N"/>
</dbReference>
<sequence length="423" mass="48332">MYTPLDEEKMEQKMINEEYKIWKKNCPLIYDMIYARGETWPLLTAEFFPTVKHLPAENLVQHRMLLGTFTDGIQSNYLQVATMDVPATKTPDPSKYDEETGEIGGHGAAPKPLKWTSIQKINHPSEVNKARYQPQNPDILAAWATDGTVRIYDRTKHPMVPKGTDCPCEIELIGHESEGFGLAWSPFHEGQLLTGSEDKTVRTWDIKQGFSRNSKTLKPLNTYKHHTATVNDVDYHPIHSQWFATVSDDLTLQIIDTRRPPNTPALMKVQAHTDAINCVSFHPKWDMLVATGSADTTIALWDLRCLDEKSHSFEKHKSAVVKVEWCPQEPAVFASASYDRRILFWDLSKIGDEQTAEEAEEGPPELMFMHGGFTNRVCDFSWNRNEPWTMLATAEDNQLQIFRPAENIWKAPLQEVPNHEVDQ</sequence>
<dbReference type="PRINTS" id="PR00320">
    <property type="entry name" value="GPROTEINBRPT"/>
</dbReference>
<dbReference type="OrthoDB" id="427795at2759"/>
<evidence type="ECO:0000256" key="5">
    <source>
        <dbReference type="ARBA" id="ARBA00023242"/>
    </source>
</evidence>
<dbReference type="InterPro" id="IPR015943">
    <property type="entry name" value="WD40/YVTN_repeat-like_dom_sf"/>
</dbReference>
<dbReference type="SMART" id="SM00320">
    <property type="entry name" value="WD40"/>
    <property type="match status" value="6"/>
</dbReference>
<dbReference type="Pfam" id="PF12265">
    <property type="entry name" value="CAF1C_H4-bd"/>
    <property type="match status" value="1"/>
</dbReference>
<evidence type="ECO:0000256" key="1">
    <source>
        <dbReference type="ARBA" id="ARBA00004123"/>
    </source>
</evidence>
<dbReference type="PANTHER" id="PTHR22850">
    <property type="entry name" value="WD40 REPEAT FAMILY"/>
    <property type="match status" value="1"/>
</dbReference>
<evidence type="ECO:0000313" key="9">
    <source>
        <dbReference type="EMBL" id="KAF1981407.1"/>
    </source>
</evidence>
<dbReference type="InterPro" id="IPR001680">
    <property type="entry name" value="WD40_rpt"/>
</dbReference>
<dbReference type="Proteomes" id="UP000800041">
    <property type="component" value="Unassembled WGS sequence"/>
</dbReference>
<feature type="region of interest" description="Disordered" evidence="7">
    <location>
        <begin position="89"/>
        <end position="110"/>
    </location>
</feature>
<dbReference type="GO" id="GO:0005634">
    <property type="term" value="C:nucleus"/>
    <property type="evidence" value="ECO:0007669"/>
    <property type="project" value="UniProtKB-SubCell"/>
</dbReference>
<keyword evidence="5" id="KW-0539">Nucleus</keyword>
<dbReference type="InterPro" id="IPR050459">
    <property type="entry name" value="WD_repeat_RBAP46/RBAP48/MSI1"/>
</dbReference>
<feature type="repeat" description="WD" evidence="6">
    <location>
        <begin position="313"/>
        <end position="348"/>
    </location>
</feature>
<dbReference type="PROSITE" id="PS00678">
    <property type="entry name" value="WD_REPEATS_1"/>
    <property type="match status" value="2"/>
</dbReference>
<evidence type="ECO:0000256" key="6">
    <source>
        <dbReference type="PROSITE-ProRule" id="PRU00221"/>
    </source>
</evidence>
<dbReference type="InterPro" id="IPR036322">
    <property type="entry name" value="WD40_repeat_dom_sf"/>
</dbReference>
<comment type="subcellular location">
    <subcellularLocation>
        <location evidence="1">Nucleus</location>
    </subcellularLocation>
</comment>
<evidence type="ECO:0000259" key="8">
    <source>
        <dbReference type="Pfam" id="PF12265"/>
    </source>
</evidence>
<dbReference type="PROSITE" id="PS50294">
    <property type="entry name" value="WD_REPEATS_REGION"/>
    <property type="match status" value="3"/>
</dbReference>
<dbReference type="Pfam" id="PF00400">
    <property type="entry name" value="WD40"/>
    <property type="match status" value="4"/>
</dbReference>
<reference evidence="9" key="1">
    <citation type="journal article" date="2020" name="Stud. Mycol.">
        <title>101 Dothideomycetes genomes: a test case for predicting lifestyles and emergence of pathogens.</title>
        <authorList>
            <person name="Haridas S."/>
            <person name="Albert R."/>
            <person name="Binder M."/>
            <person name="Bloem J."/>
            <person name="Labutti K."/>
            <person name="Salamov A."/>
            <person name="Andreopoulos B."/>
            <person name="Baker S."/>
            <person name="Barry K."/>
            <person name="Bills G."/>
            <person name="Bluhm B."/>
            <person name="Cannon C."/>
            <person name="Castanera R."/>
            <person name="Culley D."/>
            <person name="Daum C."/>
            <person name="Ezra D."/>
            <person name="Gonzalez J."/>
            <person name="Henrissat B."/>
            <person name="Kuo A."/>
            <person name="Liang C."/>
            <person name="Lipzen A."/>
            <person name="Lutzoni F."/>
            <person name="Magnuson J."/>
            <person name="Mondo S."/>
            <person name="Nolan M."/>
            <person name="Ohm R."/>
            <person name="Pangilinan J."/>
            <person name="Park H.-J."/>
            <person name="Ramirez L."/>
            <person name="Alfaro M."/>
            <person name="Sun H."/>
            <person name="Tritt A."/>
            <person name="Yoshinaga Y."/>
            <person name="Zwiers L.-H."/>
            <person name="Turgeon B."/>
            <person name="Goodwin S."/>
            <person name="Spatafora J."/>
            <person name="Crous P."/>
            <person name="Grigoriev I."/>
        </authorList>
    </citation>
    <scope>NUCLEOTIDE SEQUENCE</scope>
    <source>
        <strain evidence="9">CBS 113979</strain>
    </source>
</reference>
<dbReference type="SUPFAM" id="SSF50978">
    <property type="entry name" value="WD40 repeat-like"/>
    <property type="match status" value="1"/>
</dbReference>
<dbReference type="InterPro" id="IPR019775">
    <property type="entry name" value="WD40_repeat_CS"/>
</dbReference>
<evidence type="ECO:0000256" key="4">
    <source>
        <dbReference type="ARBA" id="ARBA00022853"/>
    </source>
</evidence>
<evidence type="ECO:0000313" key="10">
    <source>
        <dbReference type="Proteomes" id="UP000800041"/>
    </source>
</evidence>
<evidence type="ECO:0000256" key="2">
    <source>
        <dbReference type="ARBA" id="ARBA00022574"/>
    </source>
</evidence>
<accession>A0A6G1GKX2</accession>
<keyword evidence="2 6" id="KW-0853">WD repeat</keyword>
<evidence type="ECO:0000256" key="3">
    <source>
        <dbReference type="ARBA" id="ARBA00022737"/>
    </source>
</evidence>
<gene>
    <name evidence="9" type="ORF">K402DRAFT_342478</name>
</gene>
<dbReference type="GO" id="GO:0006325">
    <property type="term" value="P:chromatin organization"/>
    <property type="evidence" value="ECO:0007669"/>
    <property type="project" value="UniProtKB-KW"/>
</dbReference>
<feature type="repeat" description="WD" evidence="6">
    <location>
        <begin position="269"/>
        <end position="304"/>
    </location>
</feature>
<keyword evidence="4" id="KW-0156">Chromatin regulator</keyword>
<feature type="repeat" description="WD" evidence="6">
    <location>
        <begin position="172"/>
        <end position="214"/>
    </location>
</feature>
<name>A0A6G1GKX2_9PEZI</name>
<feature type="domain" description="Histone-binding protein RBBP4-like N-terminal" evidence="8">
    <location>
        <begin position="17"/>
        <end position="86"/>
    </location>
</feature>
<dbReference type="AlphaFoldDB" id="A0A6G1GKX2"/>